<keyword evidence="2" id="KW-1185">Reference proteome</keyword>
<accession>A0A2S6IE82</accession>
<proteinExistence type="predicted"/>
<dbReference type="EMBL" id="PTJE01000010">
    <property type="protein sequence ID" value="PPK92528.1"/>
    <property type="molecule type" value="Genomic_DNA"/>
</dbReference>
<dbReference type="Proteomes" id="UP000239002">
    <property type="component" value="Unassembled WGS sequence"/>
</dbReference>
<comment type="caution">
    <text evidence="1">The sequence shown here is derived from an EMBL/GenBank/DDBJ whole genome shotgun (WGS) entry which is preliminary data.</text>
</comment>
<name>A0A2S6IE82_9FLAO</name>
<protein>
    <submittedName>
        <fullName evidence="1">Uncharacterized protein</fullName>
    </submittedName>
</protein>
<reference evidence="1 2" key="1">
    <citation type="submission" date="2018-02" db="EMBL/GenBank/DDBJ databases">
        <title>Genomic Encyclopedia of Archaeal and Bacterial Type Strains, Phase II (KMG-II): from individual species to whole genera.</title>
        <authorList>
            <person name="Goeker M."/>
        </authorList>
    </citation>
    <scope>NUCLEOTIDE SEQUENCE [LARGE SCALE GENOMIC DNA]</scope>
    <source>
        <strain evidence="1 2">DSM 16809</strain>
    </source>
</reference>
<dbReference type="RefSeq" id="WP_104516721.1">
    <property type="nucleotide sequence ID" value="NZ_MQVW01000002.1"/>
</dbReference>
<dbReference type="AlphaFoldDB" id="A0A2S6IE82"/>
<dbReference type="OrthoDB" id="9964310at2"/>
<sequence length="149" mass="17537">MKLIFGILFSFIISIQAFSQDKNDKSMLLISTKYYGEKCEYVAFRVSNRKIDIDRCYDLNSEKFNPTETIDLLDETFIRKVYRKSTEELLTYENEINEINYCDYIAPITILISENDKNTKIELKGIGNCYPNSMKVLIEGLEKTFEKYK</sequence>
<evidence type="ECO:0000313" key="2">
    <source>
        <dbReference type="Proteomes" id="UP000239002"/>
    </source>
</evidence>
<organism evidence="1 2">
    <name type="scientific">Nonlabens xylanidelens</name>
    <dbReference type="NCBI Taxonomy" id="191564"/>
    <lineage>
        <taxon>Bacteria</taxon>
        <taxon>Pseudomonadati</taxon>
        <taxon>Bacteroidota</taxon>
        <taxon>Flavobacteriia</taxon>
        <taxon>Flavobacteriales</taxon>
        <taxon>Flavobacteriaceae</taxon>
        <taxon>Nonlabens</taxon>
    </lineage>
</organism>
<gene>
    <name evidence="1" type="ORF">LY01_02929</name>
</gene>
<evidence type="ECO:0000313" key="1">
    <source>
        <dbReference type="EMBL" id="PPK92528.1"/>
    </source>
</evidence>